<protein>
    <recommendedName>
        <fullName evidence="2">DUF6532 domain-containing protein</fullName>
    </recommendedName>
</protein>
<dbReference type="EMBL" id="CAJMWV010000114">
    <property type="protein sequence ID" value="CAE6379655.1"/>
    <property type="molecule type" value="Genomic_DNA"/>
</dbReference>
<feature type="compositionally biased region" description="Polar residues" evidence="1">
    <location>
        <begin position="172"/>
        <end position="181"/>
    </location>
</feature>
<comment type="caution">
    <text evidence="3">The sequence shown here is derived from an EMBL/GenBank/DDBJ whole genome shotgun (WGS) entry which is preliminary data.</text>
</comment>
<feature type="compositionally biased region" description="Polar residues" evidence="1">
    <location>
        <begin position="42"/>
        <end position="61"/>
    </location>
</feature>
<feature type="compositionally biased region" description="Basic and acidic residues" evidence="1">
    <location>
        <begin position="1"/>
        <end position="11"/>
    </location>
</feature>
<feature type="domain" description="DUF6532" evidence="2">
    <location>
        <begin position="378"/>
        <end position="587"/>
    </location>
</feature>
<dbReference type="InterPro" id="IPR045341">
    <property type="entry name" value="DUF6532"/>
</dbReference>
<name>A0A8H2WGC2_9AGAM</name>
<feature type="compositionally biased region" description="Polar residues" evidence="1">
    <location>
        <begin position="69"/>
        <end position="93"/>
    </location>
</feature>
<gene>
    <name evidence="3" type="ORF">RDB_LOCUS1789</name>
</gene>
<sequence length="894" mass="96268">MPRAVSKRELEEPGDISVARAPAAPKKPKAASVGIAKKTRSATKQAQSDDNDDQTPVQTISKPDEDPVRSQSTLTTTKAARNKKPATSIQKDPQTPDDLTPIEPPLSTTDGKKSSRPKQLSAVAEKVNKQAVAKQNAKETQAAKKAKKAEEAVIEETPEETAAFLAKVKGQSKPSKTSPNLVSPKRSRPPVNREKALEQLLNARAPSPNPGAAPLANDDTTNNTARINNVALSNSAPQASNSRPRPRIVTQPGLQVPRSTPPSRDVSPVAPPLLQIPSSTLGSREVSPSAESMATADNDYDEDIDIAFDYKALLDGIPKPWNLGPVSAPPPLPKPLHTAMLNPEVMEKAANGGKEKSRVARPLVNSFRVQDQVHLKLALEYMDALVATICAFPDDDTRWTFATLSNYWASKKLGRNYRLDRQSDYCRLLYSRISQSRGRLVSAVFSDGIRDNYDGLSWRPTTGSNKAQTEAAIRSRVVSMIQDGSFTAPADRPSAYYQNPWFGHILKLGYWQLSTSKGMSEAHAEHFGGGISYPLMALVVTATEKMLAAVAAGPNSTNTGHKNTGHAFSHTRYASRFHSHLLTLTKIHRTRGGPILMDYLTRLHKEFRAPFHALAPSSHTLQLAIPMSALNDYGVELRPAPIKESPSAPETAPSTRRPKVRTRSASSIDLGAILRNPTLTSSQKLKRLNMIYEMAENNDSQTNSARTVQQYEGLLAGVNADSDDSEVKARRAGALPDTDSSSKAAVKVWMSESDEEATKDEGEGEGEAEPEVEDDGRDGDDSEGDDQDKSEAEIVDEEDTEAEESGGVVSTAENEGEADEEYNGGVGESDVDPAPTKPRQHRFFDADGGLSSPAGSESNGEADSDGEGASGAVATQVDGDQTMMTAVASDSEDD</sequence>
<feature type="region of interest" description="Disordered" evidence="1">
    <location>
        <begin position="639"/>
        <end position="664"/>
    </location>
</feature>
<feature type="compositionally biased region" description="Acidic residues" evidence="1">
    <location>
        <begin position="752"/>
        <end position="786"/>
    </location>
</feature>
<organism evidence="3 4">
    <name type="scientific">Rhizoctonia solani</name>
    <dbReference type="NCBI Taxonomy" id="456999"/>
    <lineage>
        <taxon>Eukaryota</taxon>
        <taxon>Fungi</taxon>
        <taxon>Dikarya</taxon>
        <taxon>Basidiomycota</taxon>
        <taxon>Agaricomycotina</taxon>
        <taxon>Agaricomycetes</taxon>
        <taxon>Cantharellales</taxon>
        <taxon>Ceratobasidiaceae</taxon>
        <taxon>Rhizoctonia</taxon>
    </lineage>
</organism>
<feature type="compositionally biased region" description="Polar residues" evidence="1">
    <location>
        <begin position="218"/>
        <end position="243"/>
    </location>
</feature>
<feature type="region of interest" description="Disordered" evidence="1">
    <location>
        <begin position="1"/>
        <end position="288"/>
    </location>
</feature>
<evidence type="ECO:0000259" key="2">
    <source>
        <dbReference type="Pfam" id="PF20149"/>
    </source>
</evidence>
<dbReference type="AlphaFoldDB" id="A0A8H2WGC2"/>
<dbReference type="Proteomes" id="UP000663831">
    <property type="component" value="Unassembled WGS sequence"/>
</dbReference>
<feature type="compositionally biased region" description="Acidic residues" evidence="1">
    <location>
        <begin position="793"/>
        <end position="804"/>
    </location>
</feature>
<proteinExistence type="predicted"/>
<evidence type="ECO:0000256" key="1">
    <source>
        <dbReference type="SAM" id="MobiDB-lite"/>
    </source>
</evidence>
<accession>A0A8H2WGC2</accession>
<dbReference type="Pfam" id="PF20149">
    <property type="entry name" value="DUF6532"/>
    <property type="match status" value="1"/>
</dbReference>
<reference evidence="3" key="1">
    <citation type="submission" date="2021-01" db="EMBL/GenBank/DDBJ databases">
        <authorList>
            <person name="Kaushik A."/>
        </authorList>
    </citation>
    <scope>NUCLEOTIDE SEQUENCE</scope>
    <source>
        <strain evidence="3">AG3-1AP</strain>
    </source>
</reference>
<evidence type="ECO:0000313" key="3">
    <source>
        <dbReference type="EMBL" id="CAE6379655.1"/>
    </source>
</evidence>
<feature type="region of interest" description="Disordered" evidence="1">
    <location>
        <begin position="719"/>
        <end position="894"/>
    </location>
</feature>
<evidence type="ECO:0000313" key="4">
    <source>
        <dbReference type="Proteomes" id="UP000663831"/>
    </source>
</evidence>